<evidence type="ECO:0000313" key="3">
    <source>
        <dbReference type="EMBL" id="EFP74545.1"/>
    </source>
</evidence>
<accession>E3JRQ2</accession>
<reference evidence="4" key="2">
    <citation type="journal article" date="2011" name="Proc. Natl. Acad. Sci. U.S.A.">
        <title>Obligate biotrophy features unraveled by the genomic analysis of rust fungi.</title>
        <authorList>
            <person name="Duplessis S."/>
            <person name="Cuomo C.A."/>
            <person name="Lin Y.-C."/>
            <person name="Aerts A."/>
            <person name="Tisserant E."/>
            <person name="Veneault-Fourrey C."/>
            <person name="Joly D.L."/>
            <person name="Hacquard S."/>
            <person name="Amselem J."/>
            <person name="Cantarel B.L."/>
            <person name="Chiu R."/>
            <person name="Coutinho P.M."/>
            <person name="Feau N."/>
            <person name="Field M."/>
            <person name="Frey P."/>
            <person name="Gelhaye E."/>
            <person name="Goldberg J."/>
            <person name="Grabherr M.G."/>
            <person name="Kodira C.D."/>
            <person name="Kohler A."/>
            <person name="Kuees U."/>
            <person name="Lindquist E.A."/>
            <person name="Lucas S.M."/>
            <person name="Mago R."/>
            <person name="Mauceli E."/>
            <person name="Morin E."/>
            <person name="Murat C."/>
            <person name="Pangilinan J.L."/>
            <person name="Park R."/>
            <person name="Pearson M."/>
            <person name="Quesneville H."/>
            <person name="Rouhier N."/>
            <person name="Sakthikumar S."/>
            <person name="Salamov A.A."/>
            <person name="Schmutz J."/>
            <person name="Selles B."/>
            <person name="Shapiro H."/>
            <person name="Tanguay P."/>
            <person name="Tuskan G.A."/>
            <person name="Henrissat B."/>
            <person name="Van de Peer Y."/>
            <person name="Rouze P."/>
            <person name="Ellis J.G."/>
            <person name="Dodds P.N."/>
            <person name="Schein J.E."/>
            <person name="Zhong S."/>
            <person name="Hamelin R.C."/>
            <person name="Grigoriev I.V."/>
            <person name="Szabo L.J."/>
            <person name="Martin F."/>
        </authorList>
    </citation>
    <scope>NUCLEOTIDE SEQUENCE [LARGE SCALE GENOMIC DNA]</scope>
    <source>
        <strain evidence="4">CRL 75-36-700-3 / race SCCL</strain>
    </source>
</reference>
<sequence length="221" mass="23532">MHSRFMLAGLCSISTTFDGVIGPAIEGGAERGGIGLSHTPPVALARQDPAGDGEQLTSGVAQFDFPETSTTAALADEDQKRRFLFGKPIPLETPIKTNKMKTTGDGKERPSNSAWVDVPETFTSAVAVPDGRQGQELPDNPIQLYTPVEANKLTTINDGENQSSNVAPIDISRTSTSVGRSDGYQERELLFEDLIHLDTPVAGNSGGPLRYTTLRAHVALA</sequence>
<protein>
    <submittedName>
        <fullName evidence="3">Uncharacterized protein</fullName>
    </submittedName>
</protein>
<feature type="signal peptide" evidence="2">
    <location>
        <begin position="1"/>
        <end position="16"/>
    </location>
</feature>
<name>E3JRQ2_PUCGT</name>
<dbReference type="Proteomes" id="UP000008783">
    <property type="component" value="Unassembled WGS sequence"/>
</dbReference>
<dbReference type="GeneID" id="10546449"/>
<dbReference type="EMBL" id="DS178262">
    <property type="protein sequence ID" value="EFP74545.1"/>
    <property type="molecule type" value="Genomic_DNA"/>
</dbReference>
<feature type="region of interest" description="Disordered" evidence="1">
    <location>
        <begin position="94"/>
        <end position="113"/>
    </location>
</feature>
<organism evidence="3 4">
    <name type="scientific">Puccinia graminis f. sp. tritici (strain CRL 75-36-700-3 / race SCCL)</name>
    <name type="common">Black stem rust fungus</name>
    <dbReference type="NCBI Taxonomy" id="418459"/>
    <lineage>
        <taxon>Eukaryota</taxon>
        <taxon>Fungi</taxon>
        <taxon>Dikarya</taxon>
        <taxon>Basidiomycota</taxon>
        <taxon>Pucciniomycotina</taxon>
        <taxon>Pucciniomycetes</taxon>
        <taxon>Pucciniales</taxon>
        <taxon>Pucciniaceae</taxon>
        <taxon>Puccinia</taxon>
    </lineage>
</organism>
<dbReference type="KEGG" id="pgr:PGTG_00501"/>
<keyword evidence="4" id="KW-1185">Reference proteome</keyword>
<dbReference type="AlphaFoldDB" id="E3JRQ2"/>
<gene>
    <name evidence="3" type="ORF">PGTG_00501</name>
</gene>
<proteinExistence type="predicted"/>
<evidence type="ECO:0000313" key="4">
    <source>
        <dbReference type="Proteomes" id="UP000008783"/>
    </source>
</evidence>
<dbReference type="OrthoDB" id="10311410at2759"/>
<dbReference type="VEuPathDB" id="FungiDB:PGTG_00501"/>
<evidence type="ECO:0000256" key="2">
    <source>
        <dbReference type="SAM" id="SignalP"/>
    </source>
</evidence>
<reference key="1">
    <citation type="submission" date="2007-01" db="EMBL/GenBank/DDBJ databases">
        <title>The Genome Sequence of Puccinia graminis f. sp. tritici Strain CRL 75-36-700-3.</title>
        <authorList>
            <consortium name="The Broad Institute Genome Sequencing Platform"/>
            <person name="Birren B."/>
            <person name="Lander E."/>
            <person name="Galagan J."/>
            <person name="Nusbaum C."/>
            <person name="Devon K."/>
            <person name="Cuomo C."/>
            <person name="Jaffe D."/>
            <person name="Butler J."/>
            <person name="Alvarez P."/>
            <person name="Gnerre S."/>
            <person name="Grabherr M."/>
            <person name="Mauceli E."/>
            <person name="Brockman W."/>
            <person name="Young S."/>
            <person name="LaButti K."/>
            <person name="Sykes S."/>
            <person name="DeCaprio D."/>
            <person name="Crawford M."/>
            <person name="Koehrsen M."/>
            <person name="Engels R."/>
            <person name="Montgomery P."/>
            <person name="Pearson M."/>
            <person name="Howarth C."/>
            <person name="Larson L."/>
            <person name="White J."/>
            <person name="Zeng Q."/>
            <person name="Kodira C."/>
            <person name="Yandava C."/>
            <person name="Alvarado L."/>
            <person name="O'Leary S."/>
            <person name="Szabo L."/>
            <person name="Dean R."/>
            <person name="Schein J."/>
        </authorList>
    </citation>
    <scope>NUCLEOTIDE SEQUENCE</scope>
    <source>
        <strain>CRL 75-36-700-3</strain>
    </source>
</reference>
<dbReference type="RefSeq" id="XP_003307551.1">
    <property type="nucleotide sequence ID" value="XM_003307503.1"/>
</dbReference>
<feature type="chain" id="PRO_5003171481" evidence="2">
    <location>
        <begin position="17"/>
        <end position="221"/>
    </location>
</feature>
<evidence type="ECO:0000256" key="1">
    <source>
        <dbReference type="SAM" id="MobiDB-lite"/>
    </source>
</evidence>
<dbReference type="HOGENOM" id="CLU_1468866_0_0_1"/>
<keyword evidence="2" id="KW-0732">Signal</keyword>
<dbReference type="InParanoid" id="E3JRQ2"/>